<keyword evidence="1" id="KW-0472">Membrane</keyword>
<feature type="transmembrane region" description="Helical" evidence="1">
    <location>
        <begin position="27"/>
        <end position="47"/>
    </location>
</feature>
<organism evidence="2 3">
    <name type="scientific">Ammonicoccus fulvus</name>
    <dbReference type="NCBI Taxonomy" id="3138240"/>
    <lineage>
        <taxon>Bacteria</taxon>
        <taxon>Bacillati</taxon>
        <taxon>Actinomycetota</taxon>
        <taxon>Actinomycetes</taxon>
        <taxon>Propionibacteriales</taxon>
        <taxon>Propionibacteriaceae</taxon>
        <taxon>Ammonicoccus</taxon>
    </lineage>
</organism>
<dbReference type="Proteomes" id="UP001442841">
    <property type="component" value="Chromosome"/>
</dbReference>
<proteinExistence type="predicted"/>
<keyword evidence="1" id="KW-0812">Transmembrane</keyword>
<evidence type="ECO:0000313" key="2">
    <source>
        <dbReference type="EMBL" id="XAN07054.1"/>
    </source>
</evidence>
<dbReference type="EMBL" id="CP154795">
    <property type="protein sequence ID" value="XAN07054.1"/>
    <property type="molecule type" value="Genomic_DNA"/>
</dbReference>
<name>A0ABZ3FQM9_9ACTN</name>
<evidence type="ECO:0000313" key="3">
    <source>
        <dbReference type="Proteomes" id="UP001442841"/>
    </source>
</evidence>
<reference evidence="2 3" key="1">
    <citation type="submission" date="2024-04" db="EMBL/GenBank/DDBJ databases">
        <title>Isolation of an actinomycete strain from pig manure.</title>
        <authorList>
            <person name="Gong T."/>
            <person name="Yu Z."/>
            <person name="An M."/>
            <person name="Wei C."/>
            <person name="Yang W."/>
            <person name="Liu L."/>
        </authorList>
    </citation>
    <scope>NUCLEOTIDE SEQUENCE [LARGE SCALE GENOMIC DNA]</scope>
    <source>
        <strain evidence="2 3">ZF39</strain>
    </source>
</reference>
<gene>
    <name evidence="2" type="ORF">AADG42_07005</name>
</gene>
<keyword evidence="1" id="KW-1133">Transmembrane helix</keyword>
<protein>
    <submittedName>
        <fullName evidence="2">Uncharacterized protein</fullName>
    </submittedName>
</protein>
<dbReference type="RefSeq" id="WP_425308508.1">
    <property type="nucleotide sequence ID" value="NZ_CP154795.1"/>
</dbReference>
<keyword evidence="3" id="KW-1185">Reference proteome</keyword>
<accession>A0ABZ3FQM9</accession>
<evidence type="ECO:0000256" key="1">
    <source>
        <dbReference type="SAM" id="Phobius"/>
    </source>
</evidence>
<feature type="transmembrane region" description="Helical" evidence="1">
    <location>
        <begin position="59"/>
        <end position="78"/>
    </location>
</feature>
<sequence length="96" mass="10567">MEPAHRRSRSAIPADTPIGDAVMSRRALKWGIPAVLLAAPYLAAVKLLTDHSEYGGPGWLHLVVLLCAWSALKMLWLGRWACAEIDARLRSGLSHR</sequence>